<dbReference type="Proteomes" id="UP000095192">
    <property type="component" value="Unassembled WGS sequence"/>
</dbReference>
<evidence type="ECO:0000256" key="1">
    <source>
        <dbReference type="SAM" id="MobiDB-lite"/>
    </source>
</evidence>
<proteinExistence type="predicted"/>
<keyword evidence="3" id="KW-1185">Reference proteome</keyword>
<protein>
    <submittedName>
        <fullName evidence="2">Uncharacterized protein</fullName>
    </submittedName>
</protein>
<name>A0A1D3D673_9EIME</name>
<comment type="caution">
    <text evidence="2">The sequence shown here is derived from an EMBL/GenBank/DDBJ whole genome shotgun (WGS) entry which is preliminary data.</text>
</comment>
<dbReference type="AlphaFoldDB" id="A0A1D3D673"/>
<organism evidence="2 3">
    <name type="scientific">Cyclospora cayetanensis</name>
    <dbReference type="NCBI Taxonomy" id="88456"/>
    <lineage>
        <taxon>Eukaryota</taxon>
        <taxon>Sar</taxon>
        <taxon>Alveolata</taxon>
        <taxon>Apicomplexa</taxon>
        <taxon>Conoidasida</taxon>
        <taxon>Coccidia</taxon>
        <taxon>Eucoccidiorida</taxon>
        <taxon>Eimeriorina</taxon>
        <taxon>Eimeriidae</taxon>
        <taxon>Cyclospora</taxon>
    </lineage>
</organism>
<feature type="region of interest" description="Disordered" evidence="1">
    <location>
        <begin position="1"/>
        <end position="24"/>
    </location>
</feature>
<reference evidence="2 3" key="1">
    <citation type="journal article" date="2016" name="BMC Genomics">
        <title>Comparative genomics reveals Cyclospora cayetanensis possesses coccidia-like metabolism and invasion components but unique surface antigens.</title>
        <authorList>
            <person name="Liu S."/>
            <person name="Wang L."/>
            <person name="Zheng H."/>
            <person name="Xu Z."/>
            <person name="Roellig D.M."/>
            <person name="Li N."/>
            <person name="Frace M.A."/>
            <person name="Tang K."/>
            <person name="Arrowood M.J."/>
            <person name="Moss D.M."/>
            <person name="Zhang L."/>
            <person name="Feng Y."/>
            <person name="Xiao L."/>
        </authorList>
    </citation>
    <scope>NUCLEOTIDE SEQUENCE [LARGE SCALE GENOMIC DNA]</scope>
    <source>
        <strain evidence="2 3">CHN_HEN01</strain>
    </source>
</reference>
<evidence type="ECO:0000313" key="3">
    <source>
        <dbReference type="Proteomes" id="UP000095192"/>
    </source>
</evidence>
<dbReference type="VEuPathDB" id="ToxoDB:cyc_05394"/>
<accession>A0A1D3D673</accession>
<dbReference type="InParanoid" id="A0A1D3D673"/>
<evidence type="ECO:0000313" key="2">
    <source>
        <dbReference type="EMBL" id="OEH78951.1"/>
    </source>
</evidence>
<dbReference type="EMBL" id="JROU02000565">
    <property type="protein sequence ID" value="OEH78951.1"/>
    <property type="molecule type" value="Genomic_DNA"/>
</dbReference>
<gene>
    <name evidence="2" type="ORF">cyc_05394</name>
</gene>
<sequence>MAKEECTGTEGGARGLGAPRDPPWLPKGIKALKFKHRHGNATQALEEILGERRINTGEGVLYTRCCTKSVWPRENGYQIGRTAAMSEPKKPFLS</sequence>